<dbReference type="RefSeq" id="WP_102625957.1">
    <property type="nucleotide sequence ID" value="NZ_PDOH01000018.1"/>
</dbReference>
<dbReference type="InterPro" id="IPR018060">
    <property type="entry name" value="HTH_AraC"/>
</dbReference>
<evidence type="ECO:0000256" key="1">
    <source>
        <dbReference type="ARBA" id="ARBA00023015"/>
    </source>
</evidence>
<proteinExistence type="predicted"/>
<keyword evidence="6" id="KW-1185">Reference proteome</keyword>
<dbReference type="SUPFAM" id="SSF46689">
    <property type="entry name" value="Homeodomain-like"/>
    <property type="match status" value="1"/>
</dbReference>
<evidence type="ECO:0000259" key="4">
    <source>
        <dbReference type="PROSITE" id="PS01124"/>
    </source>
</evidence>
<comment type="caution">
    <text evidence="5">The sequence shown here is derived from an EMBL/GenBank/DDBJ whole genome shotgun (WGS) entry which is preliminary data.</text>
</comment>
<feature type="compositionally biased region" description="Basic and acidic residues" evidence="3">
    <location>
        <begin position="20"/>
        <end position="29"/>
    </location>
</feature>
<dbReference type="EMBL" id="PNRE01000003">
    <property type="protein sequence ID" value="PMR72155.1"/>
    <property type="molecule type" value="Genomic_DNA"/>
</dbReference>
<dbReference type="InterPro" id="IPR009057">
    <property type="entry name" value="Homeodomain-like_sf"/>
</dbReference>
<organism evidence="5 6">
    <name type="scientific">Halomonas heilongjiangensis</name>
    <dbReference type="NCBI Taxonomy" id="1387883"/>
    <lineage>
        <taxon>Bacteria</taxon>
        <taxon>Pseudomonadati</taxon>
        <taxon>Pseudomonadota</taxon>
        <taxon>Gammaproteobacteria</taxon>
        <taxon>Oceanospirillales</taxon>
        <taxon>Halomonadaceae</taxon>
        <taxon>Halomonas</taxon>
    </lineage>
</organism>
<dbReference type="AlphaFoldDB" id="A0A2N7TVG3"/>
<dbReference type="Pfam" id="PF12833">
    <property type="entry name" value="HTH_18"/>
    <property type="match status" value="1"/>
</dbReference>
<evidence type="ECO:0000313" key="6">
    <source>
        <dbReference type="Proteomes" id="UP000235346"/>
    </source>
</evidence>
<dbReference type="GO" id="GO:0003700">
    <property type="term" value="F:DNA-binding transcription factor activity"/>
    <property type="evidence" value="ECO:0007669"/>
    <property type="project" value="InterPro"/>
</dbReference>
<keyword evidence="2" id="KW-0804">Transcription</keyword>
<dbReference type="OrthoDB" id="9803764at2"/>
<protein>
    <recommendedName>
        <fullName evidence="4">HTH araC/xylS-type domain-containing protein</fullName>
    </recommendedName>
</protein>
<name>A0A2N7TVG3_9GAMM</name>
<gene>
    <name evidence="5" type="ORF">C1H66_00445</name>
</gene>
<evidence type="ECO:0000313" key="5">
    <source>
        <dbReference type="EMBL" id="PMR72155.1"/>
    </source>
</evidence>
<feature type="region of interest" description="Disordered" evidence="3">
    <location>
        <begin position="1"/>
        <end position="49"/>
    </location>
</feature>
<dbReference type="GO" id="GO:0043565">
    <property type="term" value="F:sequence-specific DNA binding"/>
    <property type="evidence" value="ECO:0007669"/>
    <property type="project" value="InterPro"/>
</dbReference>
<evidence type="ECO:0000256" key="2">
    <source>
        <dbReference type="ARBA" id="ARBA00023163"/>
    </source>
</evidence>
<feature type="compositionally biased region" description="Low complexity" evidence="3">
    <location>
        <begin position="1"/>
        <end position="19"/>
    </location>
</feature>
<accession>A0A2N7TVG3</accession>
<feature type="domain" description="HTH araC/xylS-type" evidence="4">
    <location>
        <begin position="46"/>
        <end position="83"/>
    </location>
</feature>
<keyword evidence="1" id="KW-0805">Transcription regulation</keyword>
<dbReference type="Gene3D" id="1.10.10.60">
    <property type="entry name" value="Homeodomain-like"/>
    <property type="match status" value="1"/>
</dbReference>
<sequence>MQRGGARLPGPAPPASSAARFEDQVEGRFGRVAPAHRRRQAPARATEASVEEISWRVGYEDSAFIRRLFKRTTGLNPSAYRRRFRIPDFARSSH</sequence>
<dbReference type="Proteomes" id="UP000235346">
    <property type="component" value="Unassembled WGS sequence"/>
</dbReference>
<reference evidence="5 6" key="1">
    <citation type="submission" date="2018-01" db="EMBL/GenBank/DDBJ databases">
        <title>Halomonas endophytica sp. nov., isolated from storage liquid in the stems of Populus euphratica.</title>
        <authorList>
            <person name="Chen C."/>
        </authorList>
    </citation>
    <scope>NUCLEOTIDE SEQUENCE [LARGE SCALE GENOMIC DNA]</scope>
    <source>
        <strain evidence="5 6">DSM 26881</strain>
    </source>
</reference>
<dbReference type="PROSITE" id="PS01124">
    <property type="entry name" value="HTH_ARAC_FAMILY_2"/>
    <property type="match status" value="1"/>
</dbReference>
<evidence type="ECO:0000256" key="3">
    <source>
        <dbReference type="SAM" id="MobiDB-lite"/>
    </source>
</evidence>